<dbReference type="RefSeq" id="WP_397718567.1">
    <property type="nucleotide sequence ID" value="NZ_JBIRGN010000013.1"/>
</dbReference>
<evidence type="ECO:0000313" key="2">
    <source>
        <dbReference type="Proteomes" id="UP001610818"/>
    </source>
</evidence>
<dbReference type="EMBL" id="JBIRGQ010000013">
    <property type="protein sequence ID" value="MFH8551573.1"/>
    <property type="molecule type" value="Genomic_DNA"/>
</dbReference>
<accession>A0ABW7R2S7</accession>
<reference evidence="1 2" key="1">
    <citation type="submission" date="2024-10" db="EMBL/GenBank/DDBJ databases">
        <title>The Natural Products Discovery Center: Release of the First 8490 Sequenced Strains for Exploring Actinobacteria Biosynthetic Diversity.</title>
        <authorList>
            <person name="Kalkreuter E."/>
            <person name="Kautsar S.A."/>
            <person name="Yang D."/>
            <person name="Bader C.D."/>
            <person name="Teijaro C.N."/>
            <person name="Fluegel L."/>
            <person name="Davis C.M."/>
            <person name="Simpson J.R."/>
            <person name="Lauterbach L."/>
            <person name="Steele A.D."/>
            <person name="Gui C."/>
            <person name="Meng S."/>
            <person name="Li G."/>
            <person name="Viehrig K."/>
            <person name="Ye F."/>
            <person name="Su P."/>
            <person name="Kiefer A.F."/>
            <person name="Nichols A."/>
            <person name="Cepeda A.J."/>
            <person name="Yan W."/>
            <person name="Fan B."/>
            <person name="Jiang Y."/>
            <person name="Adhikari A."/>
            <person name="Zheng C.-J."/>
            <person name="Schuster L."/>
            <person name="Cowan T.M."/>
            <person name="Smanski M.J."/>
            <person name="Chevrette M.G."/>
            <person name="De Carvalho L.P.S."/>
            <person name="Shen B."/>
        </authorList>
    </citation>
    <scope>NUCLEOTIDE SEQUENCE [LARGE SCALE GENOMIC DNA]</scope>
    <source>
        <strain evidence="1 2">NPDC017990</strain>
    </source>
</reference>
<keyword evidence="2" id="KW-1185">Reference proteome</keyword>
<organism evidence="1 2">
    <name type="scientific">Streptomyces longisporoflavus</name>
    <dbReference type="NCBI Taxonomy" id="28044"/>
    <lineage>
        <taxon>Bacteria</taxon>
        <taxon>Bacillati</taxon>
        <taxon>Actinomycetota</taxon>
        <taxon>Actinomycetes</taxon>
        <taxon>Kitasatosporales</taxon>
        <taxon>Streptomycetaceae</taxon>
        <taxon>Streptomyces</taxon>
    </lineage>
</organism>
<sequence length="51" mass="5604">MFVDEHAKAQPSPGRDRPLAVRRTAAVLTRRGASEAEQRVRLVTVTGADME</sequence>
<gene>
    <name evidence="1" type="ORF">ACH4F9_42010</name>
</gene>
<comment type="caution">
    <text evidence="1">The sequence shown here is derived from an EMBL/GenBank/DDBJ whole genome shotgun (WGS) entry which is preliminary data.</text>
</comment>
<protein>
    <submittedName>
        <fullName evidence="1">Uncharacterized protein</fullName>
    </submittedName>
</protein>
<dbReference type="Proteomes" id="UP001610818">
    <property type="component" value="Unassembled WGS sequence"/>
</dbReference>
<evidence type="ECO:0000313" key="1">
    <source>
        <dbReference type="EMBL" id="MFH8551573.1"/>
    </source>
</evidence>
<proteinExistence type="predicted"/>
<name>A0ABW7R2S7_9ACTN</name>